<evidence type="ECO:0000313" key="9">
    <source>
        <dbReference type="EMBL" id="GMI00775.1"/>
    </source>
</evidence>
<dbReference type="Pfam" id="PF17801">
    <property type="entry name" value="Melibiase_C"/>
    <property type="match status" value="1"/>
</dbReference>
<dbReference type="InterPro" id="IPR013785">
    <property type="entry name" value="Aldolase_TIM"/>
</dbReference>
<dbReference type="PANTHER" id="PTHR11452:SF75">
    <property type="entry name" value="ALPHA-GALACTOSIDASE MEL1"/>
    <property type="match status" value="1"/>
</dbReference>
<evidence type="ECO:0000256" key="2">
    <source>
        <dbReference type="ARBA" id="ARBA00009743"/>
    </source>
</evidence>
<comment type="similarity">
    <text evidence="2 7">Belongs to the glycosyl hydrolase 27 family.</text>
</comment>
<accession>A0A9W7F224</accession>
<evidence type="ECO:0000256" key="1">
    <source>
        <dbReference type="ARBA" id="ARBA00001255"/>
    </source>
</evidence>
<dbReference type="Gene3D" id="2.60.40.1180">
    <property type="entry name" value="Golgi alpha-mannosidase II"/>
    <property type="match status" value="1"/>
</dbReference>
<gene>
    <name evidence="9" type="ORF">TrST_g5024</name>
</gene>
<proteinExistence type="inferred from homology"/>
<dbReference type="GO" id="GO:0005975">
    <property type="term" value="P:carbohydrate metabolic process"/>
    <property type="evidence" value="ECO:0007669"/>
    <property type="project" value="InterPro"/>
</dbReference>
<evidence type="ECO:0000256" key="6">
    <source>
        <dbReference type="ARBA" id="ARBA00023295"/>
    </source>
</evidence>
<evidence type="ECO:0000259" key="8">
    <source>
        <dbReference type="Pfam" id="PF17801"/>
    </source>
</evidence>
<dbReference type="InterPro" id="IPR017853">
    <property type="entry name" value="GH"/>
</dbReference>
<evidence type="ECO:0000256" key="3">
    <source>
        <dbReference type="ARBA" id="ARBA00012755"/>
    </source>
</evidence>
<dbReference type="InterPro" id="IPR002241">
    <property type="entry name" value="Glyco_hydro_27"/>
</dbReference>
<keyword evidence="7" id="KW-1015">Disulfide bond</keyword>
<dbReference type="CDD" id="cd14792">
    <property type="entry name" value="GH27"/>
    <property type="match status" value="1"/>
</dbReference>
<name>A0A9W7F224_9STRA</name>
<dbReference type="PRINTS" id="PR00740">
    <property type="entry name" value="GLHYDRLASE27"/>
</dbReference>
<dbReference type="AlphaFoldDB" id="A0A9W7F224"/>
<sequence length="385" mass="43730">MGWNTWCTNDLCGLVDHCSEHLVKSVVDAMKSSGLVDLGYEYINLDDCWADHSRTDEGRLQPSPLFPSGMAHLADYIHSAGMKLGLYTCVGTKTCKYNRPGSYGHFDVDAQTFAEWGVDFIKADFCSRPDNAPTALELYTEFSAQLNATNHPMLFSLCEWGVDDVWEWGGDVGQMFRIQMDHLPLWQFPPKAQGVGYGQGVSNIIEWMGDLQPSKYTRQFAYLDPDFLMTLMLEDSSWHNKTVMDYVDSKTAFSFWALWSSPLIFATDPRDMSDAKKSILMNAEIIAVNQDRLFTAGDRILKDNDNSCFQVWTKPLQNGDVAVIFYYPGEADEGCNLQIRWDEILSSSPVHVRDLWAHEDLIEQDSANHSVHLQAHEVKMLRLTF</sequence>
<dbReference type="EMBL" id="BRXY01000572">
    <property type="protein sequence ID" value="GMI00775.1"/>
    <property type="molecule type" value="Genomic_DNA"/>
</dbReference>
<keyword evidence="4" id="KW-0732">Signal</keyword>
<organism evidence="9 10">
    <name type="scientific">Triparma strigata</name>
    <dbReference type="NCBI Taxonomy" id="1606541"/>
    <lineage>
        <taxon>Eukaryota</taxon>
        <taxon>Sar</taxon>
        <taxon>Stramenopiles</taxon>
        <taxon>Ochrophyta</taxon>
        <taxon>Bolidophyceae</taxon>
        <taxon>Parmales</taxon>
        <taxon>Triparmaceae</taxon>
        <taxon>Triparma</taxon>
    </lineage>
</organism>
<evidence type="ECO:0000256" key="5">
    <source>
        <dbReference type="ARBA" id="ARBA00022801"/>
    </source>
</evidence>
<evidence type="ECO:0000256" key="7">
    <source>
        <dbReference type="RuleBase" id="RU361168"/>
    </source>
</evidence>
<dbReference type="PANTHER" id="PTHR11452">
    <property type="entry name" value="ALPHA-GALACTOSIDASE/ALPHA-N-ACETYLGALACTOSAMINIDASE"/>
    <property type="match status" value="1"/>
</dbReference>
<dbReference type="FunFam" id="3.20.20.70:FF:000197">
    <property type="entry name" value="Alpha-galactosidase"/>
    <property type="match status" value="1"/>
</dbReference>
<keyword evidence="10" id="KW-1185">Reference proteome</keyword>
<keyword evidence="5 7" id="KW-0378">Hydrolase</keyword>
<protein>
    <recommendedName>
        <fullName evidence="3 7">Alpha-galactosidase</fullName>
        <ecNumber evidence="3 7">3.2.1.22</ecNumber>
    </recommendedName>
    <alternativeName>
        <fullName evidence="7">Melibiase</fullName>
    </alternativeName>
</protein>
<comment type="catalytic activity">
    <reaction evidence="1 7">
        <text>Hydrolysis of terminal, non-reducing alpha-D-galactose residues in alpha-D-galactosides, including galactose oligosaccharides, galactomannans and galactolipids.</text>
        <dbReference type="EC" id="3.2.1.22"/>
    </reaction>
</comment>
<dbReference type="SUPFAM" id="SSF51445">
    <property type="entry name" value="(Trans)glycosidases"/>
    <property type="match status" value="1"/>
</dbReference>
<dbReference type="EC" id="3.2.1.22" evidence="3 7"/>
<dbReference type="OrthoDB" id="5795902at2759"/>
<dbReference type="InterPro" id="IPR041233">
    <property type="entry name" value="Melibiase_C"/>
</dbReference>
<dbReference type="InterPro" id="IPR013780">
    <property type="entry name" value="Glyco_hydro_b"/>
</dbReference>
<dbReference type="Pfam" id="PF16499">
    <property type="entry name" value="Melibiase_2"/>
    <property type="match status" value="1"/>
</dbReference>
<feature type="domain" description="Alpha galactosidase C-terminal" evidence="8">
    <location>
        <begin position="308"/>
        <end position="383"/>
    </location>
</feature>
<dbReference type="SUPFAM" id="SSF51011">
    <property type="entry name" value="Glycosyl hydrolase domain"/>
    <property type="match status" value="1"/>
</dbReference>
<dbReference type="Gene3D" id="3.20.20.70">
    <property type="entry name" value="Aldolase class I"/>
    <property type="match status" value="1"/>
</dbReference>
<dbReference type="GO" id="GO:0004557">
    <property type="term" value="F:alpha-galactosidase activity"/>
    <property type="evidence" value="ECO:0007669"/>
    <property type="project" value="UniProtKB-EC"/>
</dbReference>
<comment type="caution">
    <text evidence="9">The sequence shown here is derived from an EMBL/GenBank/DDBJ whole genome shotgun (WGS) entry which is preliminary data.</text>
</comment>
<keyword evidence="6 7" id="KW-0326">Glycosidase</keyword>
<evidence type="ECO:0000313" key="10">
    <source>
        <dbReference type="Proteomes" id="UP001165085"/>
    </source>
</evidence>
<evidence type="ECO:0000256" key="4">
    <source>
        <dbReference type="ARBA" id="ARBA00022729"/>
    </source>
</evidence>
<dbReference type="Proteomes" id="UP001165085">
    <property type="component" value="Unassembled WGS sequence"/>
</dbReference>
<reference evidence="10" key="1">
    <citation type="journal article" date="2023" name="Commun. Biol.">
        <title>Genome analysis of Parmales, the sister group of diatoms, reveals the evolutionary specialization of diatoms from phago-mixotrophs to photoautotrophs.</title>
        <authorList>
            <person name="Ban H."/>
            <person name="Sato S."/>
            <person name="Yoshikawa S."/>
            <person name="Yamada K."/>
            <person name="Nakamura Y."/>
            <person name="Ichinomiya M."/>
            <person name="Sato N."/>
            <person name="Blanc-Mathieu R."/>
            <person name="Endo H."/>
            <person name="Kuwata A."/>
            <person name="Ogata H."/>
        </authorList>
    </citation>
    <scope>NUCLEOTIDE SEQUENCE [LARGE SCALE GENOMIC DNA]</scope>
    <source>
        <strain evidence="10">NIES 3701</strain>
    </source>
</reference>